<proteinExistence type="predicted"/>
<evidence type="ECO:0000313" key="6">
    <source>
        <dbReference type="Proteomes" id="UP000519897"/>
    </source>
</evidence>
<keyword evidence="1" id="KW-0175">Coiled coil</keyword>
<organism evidence="5 6">
    <name type="scientific">Rhizobium rhizoryzae</name>
    <dbReference type="NCBI Taxonomy" id="451876"/>
    <lineage>
        <taxon>Bacteria</taxon>
        <taxon>Pseudomonadati</taxon>
        <taxon>Pseudomonadota</taxon>
        <taxon>Alphaproteobacteria</taxon>
        <taxon>Hyphomicrobiales</taxon>
        <taxon>Rhizobiaceae</taxon>
        <taxon>Rhizobium/Agrobacterium group</taxon>
        <taxon>Rhizobium</taxon>
    </lineage>
</organism>
<comment type="caution">
    <text evidence="5">The sequence shown here is derived from an EMBL/GenBank/DDBJ whole genome shotgun (WGS) entry which is preliminary data.</text>
</comment>
<dbReference type="InterPro" id="IPR021760">
    <property type="entry name" value="RepC_C"/>
</dbReference>
<dbReference type="NCBIfam" id="NF040974">
    <property type="entry name" value="RepABC_RepC"/>
    <property type="match status" value="1"/>
</dbReference>
<dbReference type="Pfam" id="PF11800">
    <property type="entry name" value="RP-C_C"/>
    <property type="match status" value="1"/>
</dbReference>
<gene>
    <name evidence="5" type="ORF">GGQ72_004055</name>
</gene>
<evidence type="ECO:0000313" key="5">
    <source>
        <dbReference type="EMBL" id="MBB4145491.1"/>
    </source>
</evidence>
<dbReference type="InterPro" id="IPR047611">
    <property type="entry name" value="RepABC_RepC"/>
</dbReference>
<dbReference type="InterPro" id="IPR036388">
    <property type="entry name" value="WH-like_DNA-bd_sf"/>
</dbReference>
<feature type="coiled-coil region" evidence="1">
    <location>
        <begin position="215"/>
        <end position="242"/>
    </location>
</feature>
<keyword evidence="6" id="KW-1185">Reference proteome</keyword>
<dbReference type="NCBIfam" id="NF010396">
    <property type="entry name" value="PRK13824.1"/>
    <property type="match status" value="1"/>
</dbReference>
<dbReference type="Gene3D" id="1.10.10.10">
    <property type="entry name" value="Winged helix-like DNA-binding domain superfamily/Winged helix DNA-binding domain"/>
    <property type="match status" value="1"/>
</dbReference>
<protein>
    <submittedName>
        <fullName evidence="5">Replication initiation protein RepC</fullName>
    </submittedName>
</protein>
<dbReference type="InterPro" id="IPR005090">
    <property type="entry name" value="RepC_N"/>
</dbReference>
<evidence type="ECO:0000256" key="1">
    <source>
        <dbReference type="SAM" id="Coils"/>
    </source>
</evidence>
<feature type="domain" description="Plasmid replication protein C C-terminal" evidence="4">
    <location>
        <begin position="298"/>
        <end position="397"/>
    </location>
</feature>
<dbReference type="AlphaFoldDB" id="A0A7W6LJP7"/>
<sequence length="445" mass="50015">MHLESITTPFGRRPLTRAQLKHQATANSVAGSQIVDKWKVFRHIAEARSKLGLQDRALAVLNALLSFLPGTDMDPKAPLVVFPSNEQLSLRAHGVCARTLRRSIASLVEAGLICRNDSPNGKRYAHRSRSGEIECAYGFDLRPMALRATEFAEMAAKIVEETMRLKRTKEAITICRRDMRKLLQFYIDETRSEELVAISLRLDEILAHLPRQATAANLEASLRALEALRSQLLNSLNNIEKSVNTSANEGQDDRHKEESESESYIERRTKNLCGERTQAQLHTNTLQQTVVKGSRISLDVILKTCPKIHECSPARPFRDLISLSHACEIARVVLGIDKEQYLRCVRLSGELTANILVCIVYQRQEQIRSPGAYFCELLKLLISNRLDAEQLLLSMLKRSYTTAQVKPVPSEQPIAVSHQLLKLCSRGARAGSTEEKRMVRISTTN</sequence>
<name>A0A7W6LJP7_9HYPH</name>
<dbReference type="Proteomes" id="UP000519897">
    <property type="component" value="Unassembled WGS sequence"/>
</dbReference>
<reference evidence="5 6" key="1">
    <citation type="submission" date="2020-08" db="EMBL/GenBank/DDBJ databases">
        <title>Genomic Encyclopedia of Type Strains, Phase IV (KMG-IV): sequencing the most valuable type-strain genomes for metagenomic binning, comparative biology and taxonomic classification.</title>
        <authorList>
            <person name="Goeker M."/>
        </authorList>
    </citation>
    <scope>NUCLEOTIDE SEQUENCE [LARGE SCALE GENOMIC DNA]</scope>
    <source>
        <strain evidence="5 6">DSM 29514</strain>
    </source>
</reference>
<dbReference type="EMBL" id="JACIEC010000008">
    <property type="protein sequence ID" value="MBB4145491.1"/>
    <property type="molecule type" value="Genomic_DNA"/>
</dbReference>
<accession>A0A7W6LJP7</accession>
<evidence type="ECO:0000259" key="4">
    <source>
        <dbReference type="Pfam" id="PF11800"/>
    </source>
</evidence>
<evidence type="ECO:0000259" key="3">
    <source>
        <dbReference type="Pfam" id="PF03428"/>
    </source>
</evidence>
<feature type="region of interest" description="Disordered" evidence="2">
    <location>
        <begin position="243"/>
        <end position="265"/>
    </location>
</feature>
<dbReference type="Pfam" id="PF03428">
    <property type="entry name" value="RP-C"/>
    <property type="match status" value="1"/>
</dbReference>
<dbReference type="RefSeq" id="WP_165131847.1">
    <property type="nucleotide sequence ID" value="NZ_CP049249.1"/>
</dbReference>
<evidence type="ECO:0000256" key="2">
    <source>
        <dbReference type="SAM" id="MobiDB-lite"/>
    </source>
</evidence>
<feature type="compositionally biased region" description="Basic and acidic residues" evidence="2">
    <location>
        <begin position="251"/>
        <end position="265"/>
    </location>
</feature>
<feature type="domain" description="Plasmid replication protein C N-terminal" evidence="3">
    <location>
        <begin position="13"/>
        <end position="185"/>
    </location>
</feature>